<name>A0A5K7Z8H3_9BACT</name>
<keyword evidence="2" id="KW-1185">Reference proteome</keyword>
<evidence type="ECO:0000313" key="2">
    <source>
        <dbReference type="Proteomes" id="UP000427769"/>
    </source>
</evidence>
<dbReference type="Proteomes" id="UP000427769">
    <property type="component" value="Chromosome"/>
</dbReference>
<accession>A0A5K7Z8H3</accession>
<dbReference type="EMBL" id="AP021875">
    <property type="protein sequence ID" value="BBO72777.1"/>
    <property type="molecule type" value="Genomic_DNA"/>
</dbReference>
<dbReference type="RefSeq" id="WP_155301953.1">
    <property type="nucleotide sequence ID" value="NZ_AP021875.1"/>
</dbReference>
<reference evidence="1 2" key="1">
    <citation type="submission" date="2019-11" db="EMBL/GenBank/DDBJ databases">
        <title>Comparative genomics of hydrocarbon-degrading Desulfosarcina strains.</title>
        <authorList>
            <person name="Watanabe M."/>
            <person name="Kojima H."/>
            <person name="Fukui M."/>
        </authorList>
    </citation>
    <scope>NUCLEOTIDE SEQUENCE [LARGE SCALE GENOMIC DNA]</scope>
    <source>
        <strain evidence="1 2">PP31</strain>
    </source>
</reference>
<proteinExistence type="predicted"/>
<organism evidence="1 2">
    <name type="scientific">Desulfosarcina widdelii</name>
    <dbReference type="NCBI Taxonomy" id="947919"/>
    <lineage>
        <taxon>Bacteria</taxon>
        <taxon>Pseudomonadati</taxon>
        <taxon>Thermodesulfobacteriota</taxon>
        <taxon>Desulfobacteria</taxon>
        <taxon>Desulfobacterales</taxon>
        <taxon>Desulfosarcinaceae</taxon>
        <taxon>Desulfosarcina</taxon>
    </lineage>
</organism>
<protein>
    <submittedName>
        <fullName evidence="1">Uncharacterized protein</fullName>
    </submittedName>
</protein>
<dbReference type="AlphaFoldDB" id="A0A5K7Z8H3"/>
<sequence length="163" mass="18619">MSKKSKPFRWHAMKECVVSAKLIESNDAGRFVIQGQLLKPGDPLPKDALQKPVVPLIIDGEAIRPVSGPPNREGRPVGPFVFCRNPHEGLPTFFEWDARSPDQIREDILHYHGRAVPADLPREKLFRRWLEGERKLAKAKLPTGYPFRYFDHGEDPEQIGFDL</sequence>
<dbReference type="KEGG" id="dwd:DSCW_01940"/>
<gene>
    <name evidence="1" type="ORF">DSCW_01940</name>
</gene>
<evidence type="ECO:0000313" key="1">
    <source>
        <dbReference type="EMBL" id="BBO72777.1"/>
    </source>
</evidence>